<dbReference type="InterPro" id="IPR011659">
    <property type="entry name" value="WD40"/>
</dbReference>
<evidence type="ECO:0000313" key="2">
    <source>
        <dbReference type="Proteomes" id="UP000076852"/>
    </source>
</evidence>
<dbReference type="STRING" id="1804984.AYM40_15725"/>
<proteinExistence type="predicted"/>
<protein>
    <submittedName>
        <fullName evidence="1">Uncharacterized protein</fullName>
    </submittedName>
</protein>
<dbReference type="Proteomes" id="UP000076852">
    <property type="component" value="Chromosome 1"/>
</dbReference>
<dbReference type="SUPFAM" id="SSF69304">
    <property type="entry name" value="Tricorn protease N-terminal domain"/>
    <property type="match status" value="1"/>
</dbReference>
<name>A0A160FMI2_9BURK</name>
<dbReference type="Pfam" id="PF07676">
    <property type="entry name" value="PD40"/>
    <property type="match status" value="2"/>
</dbReference>
<dbReference type="InterPro" id="IPR011042">
    <property type="entry name" value="6-blade_b-propeller_TolB-like"/>
</dbReference>
<accession>A0A160FMI2</accession>
<gene>
    <name evidence="1" type="ORF">AYM40_15725</name>
</gene>
<keyword evidence="2" id="KW-1185">Reference proteome</keyword>
<reference evidence="1 2" key="1">
    <citation type="journal article" date="2016" name="Gene">
        <title>PacBio SMRT assembly of a complex multi-replicon genome reveals chlorocatechol degradative operon in a region of genome plasticity.</title>
        <authorList>
            <person name="Ricker N."/>
            <person name="Shen S.Y."/>
            <person name="Goordial J."/>
            <person name="Jin S."/>
            <person name="Fulthorpe R.R."/>
        </authorList>
    </citation>
    <scope>NUCLEOTIDE SEQUENCE [LARGE SCALE GENOMIC DNA]</scope>
    <source>
        <strain evidence="1 2">OLGA172</strain>
    </source>
</reference>
<organism evidence="1 2">
    <name type="scientific">Paraburkholderia phytofirmans OLGA172</name>
    <dbReference type="NCBI Taxonomy" id="1417228"/>
    <lineage>
        <taxon>Bacteria</taxon>
        <taxon>Pseudomonadati</taxon>
        <taxon>Pseudomonadota</taxon>
        <taxon>Betaproteobacteria</taxon>
        <taxon>Burkholderiales</taxon>
        <taxon>Burkholderiaceae</taxon>
        <taxon>Paraburkholderia</taxon>
    </lineage>
</organism>
<evidence type="ECO:0000313" key="1">
    <source>
        <dbReference type="EMBL" id="ANB73644.1"/>
    </source>
</evidence>
<dbReference type="EMBL" id="CP014578">
    <property type="protein sequence ID" value="ANB73644.1"/>
    <property type="molecule type" value="Genomic_DNA"/>
</dbReference>
<dbReference type="Gene3D" id="2.120.10.30">
    <property type="entry name" value="TolB, C-terminal domain"/>
    <property type="match status" value="1"/>
</dbReference>
<dbReference type="AlphaFoldDB" id="A0A160FMI2"/>
<dbReference type="KEGG" id="buz:AYM40_15725"/>
<sequence>MKNFPQQLAFSVYVTYLLTSTAYATTVSVDRGNIMVVDNNGFARQLTTTGLDASPALSSDKRRVVFVRRTPQKKVITGAGEATADQLWTVNLDGTSPHMLVEGHEGNDPKRTLAALDTPMFSPDGRTVYFTSAAWATSGAIHAIAAAGGKERFVTDGNTLMVVPSGQYAGSLIVNKHKYWLAGGSYNWFWLVTPNGEEKGTVGPDENSIAAFMDMYAK</sequence>